<proteinExistence type="inferred from homology"/>
<protein>
    <recommendedName>
        <fullName evidence="7">Cyanophycin synthetase</fullName>
        <ecNumber evidence="6">6.3.2.29</ecNumber>
        <ecNumber evidence="5">6.3.2.30</ecNumber>
    </recommendedName>
    <alternativeName>
        <fullName evidence="11">Cyanophycin synthase</fullName>
    </alternativeName>
</protein>
<evidence type="ECO:0000256" key="4">
    <source>
        <dbReference type="ARBA" id="ARBA00011738"/>
    </source>
</evidence>
<feature type="domain" description="ATP-grasp" evidence="15">
    <location>
        <begin position="218"/>
        <end position="470"/>
    </location>
</feature>
<evidence type="ECO:0000256" key="14">
    <source>
        <dbReference type="PROSITE-ProRule" id="PRU00409"/>
    </source>
</evidence>
<evidence type="ECO:0000256" key="3">
    <source>
        <dbReference type="ARBA" id="ARBA00009060"/>
    </source>
</evidence>
<evidence type="ECO:0000313" key="17">
    <source>
        <dbReference type="Proteomes" id="UP001164733"/>
    </source>
</evidence>
<evidence type="ECO:0000256" key="7">
    <source>
        <dbReference type="ARBA" id="ARBA00022036"/>
    </source>
</evidence>
<keyword evidence="8 16" id="KW-0436">Ligase</keyword>
<dbReference type="PROSITE" id="PS01011">
    <property type="entry name" value="FOLYLPOLYGLU_SYNT_1"/>
    <property type="match status" value="1"/>
</dbReference>
<evidence type="ECO:0000313" key="16">
    <source>
        <dbReference type="EMBL" id="WAG60802.1"/>
    </source>
</evidence>
<dbReference type="GO" id="GO:0071160">
    <property type="term" value="F:cyanophycin synthetase activity (L-aspartate-adding)"/>
    <property type="evidence" value="ECO:0007669"/>
    <property type="project" value="UniProtKB-EC"/>
</dbReference>
<dbReference type="EC" id="6.3.2.29" evidence="6"/>
<dbReference type="InterPro" id="IPR011810">
    <property type="entry name" value="Cya_phycin_syn"/>
</dbReference>
<evidence type="ECO:0000256" key="2">
    <source>
        <dbReference type="ARBA" id="ARBA00004752"/>
    </source>
</evidence>
<evidence type="ECO:0000256" key="9">
    <source>
        <dbReference type="ARBA" id="ARBA00022741"/>
    </source>
</evidence>
<dbReference type="PROSITE" id="PS50975">
    <property type="entry name" value="ATP_GRASP"/>
    <property type="match status" value="1"/>
</dbReference>
<dbReference type="GO" id="GO:0004326">
    <property type="term" value="F:tetrahydrofolylpolyglutamate synthase activity"/>
    <property type="evidence" value="ECO:0007669"/>
    <property type="project" value="InterPro"/>
</dbReference>
<dbReference type="GO" id="GO:0005524">
    <property type="term" value="F:ATP binding"/>
    <property type="evidence" value="ECO:0007669"/>
    <property type="project" value="UniProtKB-UniRule"/>
</dbReference>
<dbReference type="InterPro" id="IPR044019">
    <property type="entry name" value="Cyanophycin_syn_N"/>
</dbReference>
<dbReference type="EMBL" id="CP086239">
    <property type="protein sequence ID" value="WAG60802.1"/>
    <property type="molecule type" value="Genomic_DNA"/>
</dbReference>
<dbReference type="EC" id="6.3.2.30" evidence="5"/>
<evidence type="ECO:0000259" key="15">
    <source>
        <dbReference type="PROSITE" id="PS50975"/>
    </source>
</evidence>
<comment type="catalytic activity">
    <reaction evidence="12">
        <text>[L-4-(L-arginin-2-N-yl)aspartate](n)-L-aspartate + L-arginine + ATP = [L-4-(L-arginin-2-N-yl)aspartate](n+1) + ADP + phosphate + H(+)</text>
        <dbReference type="Rhea" id="RHEA:23888"/>
        <dbReference type="Rhea" id="RHEA-COMP:13732"/>
        <dbReference type="Rhea" id="RHEA-COMP:13733"/>
        <dbReference type="ChEBI" id="CHEBI:15378"/>
        <dbReference type="ChEBI" id="CHEBI:30616"/>
        <dbReference type="ChEBI" id="CHEBI:32682"/>
        <dbReference type="ChEBI" id="CHEBI:43474"/>
        <dbReference type="ChEBI" id="CHEBI:137986"/>
        <dbReference type="ChEBI" id="CHEBI:137990"/>
        <dbReference type="ChEBI" id="CHEBI:456216"/>
        <dbReference type="EC" id="6.3.2.30"/>
    </reaction>
</comment>
<organism evidence="16 17">
    <name type="scientific">Clostridium estertheticum</name>
    <dbReference type="NCBI Taxonomy" id="238834"/>
    <lineage>
        <taxon>Bacteria</taxon>
        <taxon>Bacillati</taxon>
        <taxon>Bacillota</taxon>
        <taxon>Clostridia</taxon>
        <taxon>Eubacteriales</taxon>
        <taxon>Clostridiaceae</taxon>
        <taxon>Clostridium</taxon>
    </lineage>
</organism>
<dbReference type="RefSeq" id="WP_216119576.1">
    <property type="nucleotide sequence ID" value="NZ_CP086239.1"/>
</dbReference>
<evidence type="ECO:0000256" key="6">
    <source>
        <dbReference type="ARBA" id="ARBA00013005"/>
    </source>
</evidence>
<dbReference type="InterPro" id="IPR013221">
    <property type="entry name" value="Mur_ligase_cen"/>
</dbReference>
<dbReference type="NCBIfam" id="TIGR02068">
    <property type="entry name" value="cya_phycin_syn"/>
    <property type="match status" value="1"/>
</dbReference>
<dbReference type="Pfam" id="PF02875">
    <property type="entry name" value="Mur_ligase_C"/>
    <property type="match status" value="1"/>
</dbReference>
<accession>A0AA47I5V3</accession>
<evidence type="ECO:0000256" key="11">
    <source>
        <dbReference type="ARBA" id="ARBA00031353"/>
    </source>
</evidence>
<reference evidence="16" key="1">
    <citation type="submission" date="2021-11" db="EMBL/GenBank/DDBJ databases">
        <title>Clostridia strains as spoilage organisms.</title>
        <authorList>
            <person name="Wambui J."/>
            <person name="Stevens M.J.A."/>
            <person name="Stephan R."/>
        </authorList>
    </citation>
    <scope>NUCLEOTIDE SEQUENCE</scope>
    <source>
        <strain evidence="16">CF009</strain>
    </source>
</reference>
<comment type="pathway">
    <text evidence="2">Cell wall biogenesis; peptidoglycan biosynthesis.</text>
</comment>
<evidence type="ECO:0000256" key="10">
    <source>
        <dbReference type="ARBA" id="ARBA00022840"/>
    </source>
</evidence>
<keyword evidence="10 14" id="KW-0067">ATP-binding</keyword>
<dbReference type="Pfam" id="PF08245">
    <property type="entry name" value="Mur_ligase_M"/>
    <property type="match status" value="1"/>
</dbReference>
<evidence type="ECO:0000256" key="13">
    <source>
        <dbReference type="ARBA" id="ARBA00048425"/>
    </source>
</evidence>
<dbReference type="InterPro" id="IPR018109">
    <property type="entry name" value="Folylpolyglutamate_synth_CS"/>
</dbReference>
<dbReference type="NCBIfam" id="NF010623">
    <property type="entry name" value="PRK14016.1"/>
    <property type="match status" value="1"/>
</dbReference>
<dbReference type="Pfam" id="PF02786">
    <property type="entry name" value="CPSase_L_D2"/>
    <property type="match status" value="1"/>
</dbReference>
<comment type="function">
    <text evidence="1">Catalyzes the ATP-dependent polymerization of arginine and aspartate to multi-L-arginyl-poly-L-aspartic acid (cyanophycin; a water-insoluble reserve polymer).</text>
</comment>
<gene>
    <name evidence="16" type="primary">cphA</name>
    <name evidence="16" type="ORF">LL038_00690</name>
</gene>
<sequence>MKMLNSRVFKGRNIYSHKKCIRLNLDLEGYSEIPSKEIYGFNEKLVCMLPELNKHRCGIDEDRGFIKRLTEGTYLAHITEHIIIALHNMIGVDIRYGKSREISGDNYYIIFQYEYERTGIEAANIAVDFVNSLINKEDFELELKLNRLKDILMGEKLGVSTFNICNEARKRGIPILKIGEGSMFQLGYGKYSKIIQATMGSNTSAISVGIAQDKMLTKHLLNMHFLPVADGMKVNSIMDAISCAVDIGYPVVLKPQFGNQGKGVIANIKHERQLSDAYELLSNDYENIIIEKHISGKDYRVCCVYGDIVAVSERIPPYIIGDGVSTIEKLIQNINEDSRRGEGHEKELTKIKIDKGLIEYLKQKKCTLNFILSEKEKLYLKDNANLSTGGLSIDCTDMICDENIEICKRTASAIGLDICGIDVRCVDISRPISEEGVILEVNAAPGIRMHHNPYMGETRNVAGHIVDKLFKDIPTNIPLIAVTGTNGKTTTTRLIAHILTIAGYTVGMTTTSGIYIDGKCVFKGDTTGPKSALAVLMNKNIDAAVLETARGGIIRGGLAYDLADVAVITNITDDHLGIDGINTIEELAKVKALVGEAVKKDGYVIINGDDKMSLSILPRIKGKLIIFSSDKDNKIMGENIKNGGLGIYVDGTSLIIQNNINFVKLIDIKNIGITFKGILKYNIQNAMAACAAAVGLGIGYDIIRQGLKTFYCNEEQNPGRFNTYLIDNVTVILDYGHNIDGYKCVLEGLKNIKHNKIIGIIGIPGDRSDTNILDVGKCAGKNFDYIYIKEDKDRRGRGKGKVADLLEEGVLKSNFNIINIKKVLDEKEAFIEALGIAQPGDIVIIFFEKYEPLIEIIKSKIHKTEYETKLLAKN</sequence>
<dbReference type="GO" id="GO:0046872">
    <property type="term" value="F:metal ion binding"/>
    <property type="evidence" value="ECO:0007669"/>
    <property type="project" value="InterPro"/>
</dbReference>
<dbReference type="InterPro" id="IPR005479">
    <property type="entry name" value="CPAse_ATP-bd"/>
</dbReference>
<dbReference type="GO" id="GO:0071161">
    <property type="term" value="F:cyanophycin synthetase activity (L-arginine-adding)"/>
    <property type="evidence" value="ECO:0007669"/>
    <property type="project" value="UniProtKB-EC"/>
</dbReference>
<dbReference type="Pfam" id="PF18921">
    <property type="entry name" value="Cyanophycin_syn"/>
    <property type="match status" value="1"/>
</dbReference>
<keyword evidence="9 14" id="KW-0547">Nucleotide-binding</keyword>
<evidence type="ECO:0000256" key="8">
    <source>
        <dbReference type="ARBA" id="ARBA00022598"/>
    </source>
</evidence>
<dbReference type="InterPro" id="IPR011761">
    <property type="entry name" value="ATP-grasp"/>
</dbReference>
<dbReference type="PANTHER" id="PTHR23135">
    <property type="entry name" value="MUR LIGASE FAMILY MEMBER"/>
    <property type="match status" value="1"/>
</dbReference>
<comment type="similarity">
    <text evidence="3">In the C-terminal section; belongs to the MurCDEF family.</text>
</comment>
<evidence type="ECO:0000256" key="5">
    <source>
        <dbReference type="ARBA" id="ARBA00012968"/>
    </source>
</evidence>
<evidence type="ECO:0000256" key="12">
    <source>
        <dbReference type="ARBA" id="ARBA00048094"/>
    </source>
</evidence>
<comment type="subunit">
    <text evidence="4">Homodimer.</text>
</comment>
<dbReference type="AlphaFoldDB" id="A0AA47I5V3"/>
<dbReference type="InterPro" id="IPR004101">
    <property type="entry name" value="Mur_ligase_C"/>
</dbReference>
<comment type="catalytic activity">
    <reaction evidence="13">
        <text>[L-4-(L-arginin-2-N-yl)aspartate](n) + L-aspartate + ATP = [L-4-(L-arginin-2-N-yl)aspartate](n)-L-aspartate + ADP + phosphate + H(+)</text>
        <dbReference type="Rhea" id="RHEA:13277"/>
        <dbReference type="Rhea" id="RHEA-COMP:13728"/>
        <dbReference type="Rhea" id="RHEA-COMP:13733"/>
        <dbReference type="ChEBI" id="CHEBI:15378"/>
        <dbReference type="ChEBI" id="CHEBI:29991"/>
        <dbReference type="ChEBI" id="CHEBI:30616"/>
        <dbReference type="ChEBI" id="CHEBI:43474"/>
        <dbReference type="ChEBI" id="CHEBI:137986"/>
        <dbReference type="ChEBI" id="CHEBI:137990"/>
        <dbReference type="ChEBI" id="CHEBI:456216"/>
        <dbReference type="EC" id="6.3.2.29"/>
    </reaction>
</comment>
<evidence type="ECO:0000256" key="1">
    <source>
        <dbReference type="ARBA" id="ARBA00003184"/>
    </source>
</evidence>
<dbReference type="PANTHER" id="PTHR23135:SF18">
    <property type="entry name" value="CYANOPHYCIN SYNTHETASE"/>
    <property type="match status" value="1"/>
</dbReference>
<dbReference type="Proteomes" id="UP001164733">
    <property type="component" value="Chromosome"/>
</dbReference>
<name>A0AA47I5V3_9CLOT</name>